<dbReference type="Proteomes" id="UP001061991">
    <property type="component" value="Chromosome"/>
</dbReference>
<organism evidence="1 2">
    <name type="scientific">Phyllobacterium zundukense</name>
    <dbReference type="NCBI Taxonomy" id="1867719"/>
    <lineage>
        <taxon>Bacteria</taxon>
        <taxon>Pseudomonadati</taxon>
        <taxon>Pseudomonadota</taxon>
        <taxon>Alphaproteobacteria</taxon>
        <taxon>Hyphomicrobiales</taxon>
        <taxon>Phyllobacteriaceae</taxon>
        <taxon>Phyllobacterium</taxon>
    </lineage>
</organism>
<name>A0ACD4D2S9_9HYPH</name>
<evidence type="ECO:0000313" key="2">
    <source>
        <dbReference type="Proteomes" id="UP001061991"/>
    </source>
</evidence>
<keyword evidence="2" id="KW-1185">Reference proteome</keyword>
<evidence type="ECO:0000313" key="1">
    <source>
        <dbReference type="EMBL" id="UXN60165.1"/>
    </source>
</evidence>
<protein>
    <submittedName>
        <fullName evidence="1">DHA2 family efflux MFS transporter permease subunit</fullName>
    </submittedName>
</protein>
<proteinExistence type="predicted"/>
<reference evidence="1" key="1">
    <citation type="submission" date="2022-09" db="EMBL/GenBank/DDBJ databases">
        <title>Interaction between co-microsymbionts with complementary sets of symbiotic genes in legume-rhizobium systems.</title>
        <authorList>
            <person name="Safronova V."/>
            <person name="Sazanova A."/>
            <person name="Afonin A."/>
            <person name="Chirak E."/>
        </authorList>
    </citation>
    <scope>NUCLEOTIDE SEQUENCE</scope>
    <source>
        <strain evidence="1">A18/3m</strain>
    </source>
</reference>
<accession>A0ACD4D2S9</accession>
<sequence>MAIASVEDYIPLIQANSAYYLRLPPLDPTVPSRAIPAMSDQTCQVATGQPSAPIGATQNPAPNFRLIALIIASAMFMEQLDATVLATALPTMARDFGVSPPSMSIALTSYLLSLAIFIPASGRVADRFGSRTVFRTAIAVFTLGSILCAQAPNLTFLVVARLIQGLGGAMMMPVGRLVLMRSVQRKDFVAAMSWLLVPALIGPILGPPVGGLIVTYLDWRWIFYINVPIGILGFILVSIYIEEFKGESKGKFDTFGLFLSGVSLGSLLFGFEMSSRSGEAGTSILLIAIGLVFGAAYLRHARNHPSPILDFSLMRVPSFKESVMAGSLTRITQGAQPFLLPLMLQLQFGLSAASAGGIVVATALGSMLMKATAGKILRRYGFRNSLTVIGWISTLGYALCAFFRPDWPIWLIFTILFFCGFFMSFQFTAYNIVAYDQIDRERMSSATSFYTTFQQLMLSLGICVGALALNTSMLVQDHTDPKLGDFSVAFLVVTAISLTATIWNRRFSPNAGSDISGHQA</sequence>
<gene>
    <name evidence="1" type="ORF">N8E88_27180</name>
</gene>
<dbReference type="EMBL" id="CP104973">
    <property type="protein sequence ID" value="UXN60165.1"/>
    <property type="molecule type" value="Genomic_DNA"/>
</dbReference>